<dbReference type="InParanoid" id="F7BQ69"/>
<dbReference type="Proteomes" id="UP000008144">
    <property type="component" value="Unassembled WGS sequence"/>
</dbReference>
<dbReference type="InterPro" id="IPR050618">
    <property type="entry name" value="Ubq-SigPath_Reg"/>
</dbReference>
<dbReference type="GO" id="GO:0090263">
    <property type="term" value="P:positive regulation of canonical Wnt signaling pathway"/>
    <property type="evidence" value="ECO:0000318"/>
    <property type="project" value="GO_Central"/>
</dbReference>
<dbReference type="SMART" id="SM00667">
    <property type="entry name" value="LisH"/>
    <property type="match status" value="1"/>
</dbReference>
<reference evidence="3" key="2">
    <citation type="submission" date="2025-08" db="UniProtKB">
        <authorList>
            <consortium name="Ensembl"/>
        </authorList>
    </citation>
    <scope>IDENTIFICATION</scope>
</reference>
<proteinExistence type="predicted"/>
<dbReference type="GO" id="GO:0005634">
    <property type="term" value="C:nucleus"/>
    <property type="evidence" value="ECO:0000318"/>
    <property type="project" value="GO_Central"/>
</dbReference>
<dbReference type="Ensembl" id="ENSCINT00000010923.3">
    <property type="protein sequence ID" value="ENSCINP00000010923.3"/>
    <property type="gene ID" value="ENSCING00000005308.3"/>
</dbReference>
<dbReference type="PANTHER" id="PTHR12864">
    <property type="entry name" value="RAN BINDING PROTEIN 9-RELATED"/>
    <property type="match status" value="1"/>
</dbReference>
<dbReference type="InterPro" id="IPR006594">
    <property type="entry name" value="LisH"/>
</dbReference>
<dbReference type="AlphaFoldDB" id="F7BQ69"/>
<dbReference type="InterPro" id="IPR006595">
    <property type="entry name" value="CTLH_C"/>
</dbReference>
<dbReference type="InterPro" id="IPR024964">
    <property type="entry name" value="CTLH/CRA"/>
</dbReference>
<dbReference type="STRING" id="7719.ENSCINP00000010923"/>
<evidence type="ECO:0000256" key="1">
    <source>
        <dbReference type="SAM" id="MobiDB-lite"/>
    </source>
</evidence>
<dbReference type="GeneTree" id="ENSGT00390000015162"/>
<accession>F7BQ69</accession>
<feature type="region of interest" description="Disordered" evidence="1">
    <location>
        <begin position="1"/>
        <end position="20"/>
    </location>
</feature>
<feature type="domain" description="CTLH" evidence="2">
    <location>
        <begin position="71"/>
        <end position="128"/>
    </location>
</feature>
<dbReference type="FunCoup" id="F7BQ69">
    <property type="interactions" value="699"/>
</dbReference>
<keyword evidence="4" id="KW-1185">Reference proteome</keyword>
<organism evidence="3 4">
    <name type="scientific">Ciona intestinalis</name>
    <name type="common">Transparent sea squirt</name>
    <name type="synonym">Ascidia intestinalis</name>
    <dbReference type="NCBI Taxonomy" id="7719"/>
    <lineage>
        <taxon>Eukaryota</taxon>
        <taxon>Metazoa</taxon>
        <taxon>Chordata</taxon>
        <taxon>Tunicata</taxon>
        <taxon>Ascidiacea</taxon>
        <taxon>Phlebobranchia</taxon>
        <taxon>Cionidae</taxon>
        <taxon>Ciona</taxon>
    </lineage>
</organism>
<reference evidence="3" key="3">
    <citation type="submission" date="2025-09" db="UniProtKB">
        <authorList>
            <consortium name="Ensembl"/>
        </authorList>
    </citation>
    <scope>IDENTIFICATION</scope>
</reference>
<dbReference type="InterPro" id="IPR013144">
    <property type="entry name" value="CRA_dom"/>
</dbReference>
<dbReference type="PROSITE" id="PS50896">
    <property type="entry name" value="LISH"/>
    <property type="match status" value="1"/>
</dbReference>
<dbReference type="GO" id="GO:0043161">
    <property type="term" value="P:proteasome-mediated ubiquitin-dependent protein catabolic process"/>
    <property type="evidence" value="ECO:0000318"/>
    <property type="project" value="GO_Central"/>
</dbReference>
<name>F7BQ69_CIOIN</name>
<dbReference type="Pfam" id="PF08513">
    <property type="entry name" value="LisH"/>
    <property type="match status" value="1"/>
</dbReference>
<evidence type="ECO:0000313" key="3">
    <source>
        <dbReference type="Ensembl" id="ENSCINP00000010923.3"/>
    </source>
</evidence>
<dbReference type="PROSITE" id="PS50897">
    <property type="entry name" value="CTLH"/>
    <property type="match status" value="1"/>
</dbReference>
<sequence length="231" mass="26479">YKSNKKMDISMEEPSPNTEKEKWVEEMGNMHIESAIMNRLVMDYLVTEGFKEAAEKFEEETGIPSGADLTALDARIRVRDAILAGSIELAVSMINEMHPELLDNNRILLFYLQLQHLIELIRAEKMEDALEFAQTQLSERGEDSPECLSDMERALALLVFDKPEESPFADLLLQSQRHKVWSRVNAAIMDYENTVSAPRLASIVKLLMWSQDQLDKKKIKYPKMTDISKGE</sequence>
<dbReference type="OMA" id="KMILWAQ"/>
<dbReference type="GO" id="GO:0005737">
    <property type="term" value="C:cytoplasm"/>
    <property type="evidence" value="ECO:0000318"/>
    <property type="project" value="GO_Central"/>
</dbReference>
<evidence type="ECO:0000259" key="2">
    <source>
        <dbReference type="PROSITE" id="PS50897"/>
    </source>
</evidence>
<evidence type="ECO:0000313" key="4">
    <source>
        <dbReference type="Proteomes" id="UP000008144"/>
    </source>
</evidence>
<reference evidence="4" key="1">
    <citation type="journal article" date="2002" name="Science">
        <title>The draft genome of Ciona intestinalis: insights into chordate and vertebrate origins.</title>
        <authorList>
            <person name="Dehal P."/>
            <person name="Satou Y."/>
            <person name="Campbell R.K."/>
            <person name="Chapman J."/>
            <person name="Degnan B."/>
            <person name="De Tomaso A."/>
            <person name="Davidson B."/>
            <person name="Di Gregorio A."/>
            <person name="Gelpke M."/>
            <person name="Goodstein D.M."/>
            <person name="Harafuji N."/>
            <person name="Hastings K.E."/>
            <person name="Ho I."/>
            <person name="Hotta K."/>
            <person name="Huang W."/>
            <person name="Kawashima T."/>
            <person name="Lemaire P."/>
            <person name="Martinez D."/>
            <person name="Meinertzhagen I.A."/>
            <person name="Necula S."/>
            <person name="Nonaka M."/>
            <person name="Putnam N."/>
            <person name="Rash S."/>
            <person name="Saiga H."/>
            <person name="Satake M."/>
            <person name="Terry A."/>
            <person name="Yamada L."/>
            <person name="Wang H.G."/>
            <person name="Awazu S."/>
            <person name="Azumi K."/>
            <person name="Boore J."/>
            <person name="Branno M."/>
            <person name="Chin-Bow S."/>
            <person name="DeSantis R."/>
            <person name="Doyle S."/>
            <person name="Francino P."/>
            <person name="Keys D.N."/>
            <person name="Haga S."/>
            <person name="Hayashi H."/>
            <person name="Hino K."/>
            <person name="Imai K.S."/>
            <person name="Inaba K."/>
            <person name="Kano S."/>
            <person name="Kobayashi K."/>
            <person name="Kobayashi M."/>
            <person name="Lee B.I."/>
            <person name="Makabe K.W."/>
            <person name="Manohar C."/>
            <person name="Matassi G."/>
            <person name="Medina M."/>
            <person name="Mochizuki Y."/>
            <person name="Mount S."/>
            <person name="Morishita T."/>
            <person name="Miura S."/>
            <person name="Nakayama A."/>
            <person name="Nishizaka S."/>
            <person name="Nomoto H."/>
            <person name="Ohta F."/>
            <person name="Oishi K."/>
            <person name="Rigoutsos I."/>
            <person name="Sano M."/>
            <person name="Sasaki A."/>
            <person name="Sasakura Y."/>
            <person name="Shoguchi E."/>
            <person name="Shin-i T."/>
            <person name="Spagnuolo A."/>
            <person name="Stainier D."/>
            <person name="Suzuki M.M."/>
            <person name="Tassy O."/>
            <person name="Takatori N."/>
            <person name="Tokuoka M."/>
            <person name="Yagi K."/>
            <person name="Yoshizaki F."/>
            <person name="Wada S."/>
            <person name="Zhang C."/>
            <person name="Hyatt P.D."/>
            <person name="Larimer F."/>
            <person name="Detter C."/>
            <person name="Doggett N."/>
            <person name="Glavina T."/>
            <person name="Hawkins T."/>
            <person name="Richardson P."/>
            <person name="Lucas S."/>
            <person name="Kohara Y."/>
            <person name="Levine M."/>
            <person name="Satoh N."/>
            <person name="Rokhsar D.S."/>
        </authorList>
    </citation>
    <scope>NUCLEOTIDE SEQUENCE [LARGE SCALE GENOMIC DNA]</scope>
</reference>
<dbReference type="SMART" id="SM00757">
    <property type="entry name" value="CRA"/>
    <property type="match status" value="1"/>
</dbReference>
<dbReference type="SMART" id="SM00668">
    <property type="entry name" value="CTLH"/>
    <property type="match status" value="1"/>
</dbReference>
<protein>
    <recommendedName>
        <fullName evidence="2">CTLH domain-containing protein</fullName>
    </recommendedName>
</protein>
<dbReference type="Pfam" id="PF10607">
    <property type="entry name" value="CTLH"/>
    <property type="match status" value="1"/>
</dbReference>
<dbReference type="HOGENOM" id="CLU_073203_1_0_1"/>